<dbReference type="OrthoDB" id="1707441at2"/>
<dbReference type="InterPro" id="IPR046286">
    <property type="entry name" value="DUF6323"/>
</dbReference>
<accession>A0A2S6HH75</accession>
<organism evidence="1 2">
    <name type="scientific">Lacrimispora xylanisolvens</name>
    <dbReference type="NCBI Taxonomy" id="384636"/>
    <lineage>
        <taxon>Bacteria</taxon>
        <taxon>Bacillati</taxon>
        <taxon>Bacillota</taxon>
        <taxon>Clostridia</taxon>
        <taxon>Lachnospirales</taxon>
        <taxon>Lachnospiraceae</taxon>
        <taxon>Lacrimispora</taxon>
    </lineage>
</organism>
<protein>
    <submittedName>
        <fullName evidence="1">Uncharacterized protein</fullName>
    </submittedName>
</protein>
<comment type="caution">
    <text evidence="1">The sequence shown here is derived from an EMBL/GenBank/DDBJ whole genome shotgun (WGS) entry which is preliminary data.</text>
</comment>
<proteinExistence type="predicted"/>
<dbReference type="EMBL" id="PTJA01000017">
    <property type="protein sequence ID" value="PPK76810.1"/>
    <property type="molecule type" value="Genomic_DNA"/>
</dbReference>
<dbReference type="RefSeq" id="WP_104439424.1">
    <property type="nucleotide sequence ID" value="NZ_PTJA01000017.1"/>
</dbReference>
<dbReference type="Pfam" id="PF19848">
    <property type="entry name" value="DUF6323"/>
    <property type="match status" value="1"/>
</dbReference>
<keyword evidence="2" id="KW-1185">Reference proteome</keyword>
<reference evidence="1 2" key="1">
    <citation type="submission" date="2018-02" db="EMBL/GenBank/DDBJ databases">
        <title>Genomic Encyclopedia of Archaeal and Bacterial Type Strains, Phase II (KMG-II): from individual species to whole genera.</title>
        <authorList>
            <person name="Goeker M."/>
        </authorList>
    </citation>
    <scope>NUCLEOTIDE SEQUENCE [LARGE SCALE GENOMIC DNA]</scope>
    <source>
        <strain evidence="1 2">DSM 3808</strain>
    </source>
</reference>
<sequence>MDEQNWLEVMNRQQWMKQIQETNQYTSKYGLQLSEEDTELLIEEKNHTLKAERRVEFGQSVIPQIIYIFCDSAYISQDNYLDTLIRLQEIFFLYKNEMQDEITDEELLNFMKEQFEDVCYGDLEYLESTCLEIFSEAIRAGYKGYKITQGKGEFSKIDIVQRWDKDLYLQTLKELCWR</sequence>
<evidence type="ECO:0000313" key="2">
    <source>
        <dbReference type="Proteomes" id="UP000237749"/>
    </source>
</evidence>
<evidence type="ECO:0000313" key="1">
    <source>
        <dbReference type="EMBL" id="PPK76810.1"/>
    </source>
</evidence>
<dbReference type="Proteomes" id="UP000237749">
    <property type="component" value="Unassembled WGS sequence"/>
</dbReference>
<name>A0A2S6HH75_9FIRM</name>
<gene>
    <name evidence="1" type="ORF">BXY41_11739</name>
</gene>
<dbReference type="AlphaFoldDB" id="A0A2S6HH75"/>